<feature type="transmembrane region" description="Helical" evidence="9">
    <location>
        <begin position="149"/>
        <end position="173"/>
    </location>
</feature>
<dbReference type="SUPFAM" id="SSF81321">
    <property type="entry name" value="Family A G protein-coupled receptor-like"/>
    <property type="match status" value="1"/>
</dbReference>
<dbReference type="GeneID" id="105445053"/>
<dbReference type="EnsemblMetazoa" id="XM_011680069">
    <property type="protein sequence ID" value="XP_011678371"/>
    <property type="gene ID" value="LOC105445053"/>
</dbReference>
<sequence length="415" mass="46802">MEYTMYPTDITREIYPTHEATDHDLPGIADQVLQSLSLGLIMAGTLIFNTLTIFIILRVKSLRCIPHNLLILNLAIADLGVVLCSMLFSFVSIFDNGYFLSSHRKVCMVQGFLVITVSFTNLPTILSIAVDRLLILVLSRHFQPNRSRVLVMVAISWLVGATVATVATVSATIGHATYISYHPGTLHCSMMWRENESFRINTIILNYGFFVLSLLGCYVSITYHLWKEERRLKSHSLSRSKATDRVTMSTAVTEGATPKPDEGAQQDSGEGNESWIFSHSALATKDRVEFSETHSNHHLQDEQDGAHTTNVTTAKKNRLKIERRKHMAHKRVAKMAILLVLAVVTCWTPYMLYHSKLIGSHETARLGVFTMWMAYCNALIDPLIYAFVNRSVRAEMRRVVRNMRRIISSIGSKVP</sequence>
<dbReference type="Gene3D" id="1.20.1070.10">
    <property type="entry name" value="Rhodopsin 7-helix transmembrane proteins"/>
    <property type="match status" value="2"/>
</dbReference>
<feature type="transmembrane region" description="Helical" evidence="9">
    <location>
        <begin position="204"/>
        <end position="226"/>
    </location>
</feature>
<feature type="transmembrane region" description="Helical" evidence="9">
    <location>
        <begin position="111"/>
        <end position="137"/>
    </location>
</feature>
<dbReference type="GO" id="GO:0008020">
    <property type="term" value="F:G protein-coupled photoreceptor activity"/>
    <property type="evidence" value="ECO:0000318"/>
    <property type="project" value="GO_Central"/>
</dbReference>
<dbReference type="PANTHER" id="PTHR24240">
    <property type="entry name" value="OPSIN"/>
    <property type="match status" value="1"/>
</dbReference>
<keyword evidence="6" id="KW-0675">Receptor</keyword>
<evidence type="ECO:0000259" key="10">
    <source>
        <dbReference type="PROSITE" id="PS50262"/>
    </source>
</evidence>
<dbReference type="PRINTS" id="PR00237">
    <property type="entry name" value="GPCRRHODOPSN"/>
</dbReference>
<dbReference type="InterPro" id="IPR000276">
    <property type="entry name" value="GPCR_Rhodpsn"/>
</dbReference>
<feature type="domain" description="G-protein coupled receptors family 1 profile" evidence="10">
    <location>
        <begin position="48"/>
        <end position="385"/>
    </location>
</feature>
<dbReference type="AlphaFoldDB" id="A0A7M7HQE7"/>
<keyword evidence="5 9" id="KW-0472">Membrane</keyword>
<dbReference type="RefSeq" id="XP_011678371.2">
    <property type="nucleotide sequence ID" value="XM_011680069.2"/>
</dbReference>
<feature type="transmembrane region" description="Helical" evidence="9">
    <location>
        <begin position="332"/>
        <end position="352"/>
    </location>
</feature>
<evidence type="ECO:0000256" key="4">
    <source>
        <dbReference type="ARBA" id="ARBA00023040"/>
    </source>
</evidence>
<dbReference type="InterPro" id="IPR017452">
    <property type="entry name" value="GPCR_Rhodpsn_7TM"/>
</dbReference>
<dbReference type="OrthoDB" id="10136699at2759"/>
<accession>A0A7M7HQE7</accession>
<evidence type="ECO:0000313" key="12">
    <source>
        <dbReference type="Proteomes" id="UP000007110"/>
    </source>
</evidence>
<evidence type="ECO:0000256" key="8">
    <source>
        <dbReference type="SAM" id="MobiDB-lite"/>
    </source>
</evidence>
<keyword evidence="3 9" id="KW-1133">Transmembrane helix</keyword>
<evidence type="ECO:0000256" key="9">
    <source>
        <dbReference type="SAM" id="Phobius"/>
    </source>
</evidence>
<dbReference type="InParanoid" id="A0A7M7HQE7"/>
<feature type="region of interest" description="Disordered" evidence="8">
    <location>
        <begin position="293"/>
        <end position="315"/>
    </location>
</feature>
<evidence type="ECO:0000256" key="5">
    <source>
        <dbReference type="ARBA" id="ARBA00023136"/>
    </source>
</evidence>
<organism evidence="11 12">
    <name type="scientific">Strongylocentrotus purpuratus</name>
    <name type="common">Purple sea urchin</name>
    <dbReference type="NCBI Taxonomy" id="7668"/>
    <lineage>
        <taxon>Eukaryota</taxon>
        <taxon>Metazoa</taxon>
        <taxon>Echinodermata</taxon>
        <taxon>Eleutherozoa</taxon>
        <taxon>Echinozoa</taxon>
        <taxon>Echinoidea</taxon>
        <taxon>Euechinoidea</taxon>
        <taxon>Echinacea</taxon>
        <taxon>Camarodonta</taxon>
        <taxon>Echinidea</taxon>
        <taxon>Strongylocentrotidae</taxon>
        <taxon>Strongylocentrotus</taxon>
    </lineage>
</organism>
<evidence type="ECO:0000256" key="7">
    <source>
        <dbReference type="ARBA" id="ARBA00023224"/>
    </source>
</evidence>
<feature type="compositionally biased region" description="Basic and acidic residues" evidence="8">
    <location>
        <begin position="293"/>
        <end position="305"/>
    </location>
</feature>
<keyword evidence="12" id="KW-1185">Reference proteome</keyword>
<feature type="transmembrane region" description="Helical" evidence="9">
    <location>
        <begin position="364"/>
        <end position="388"/>
    </location>
</feature>
<comment type="subcellular location">
    <subcellularLocation>
        <location evidence="1">Membrane</location>
        <topology evidence="1">Multi-pass membrane protein</topology>
    </subcellularLocation>
</comment>
<feature type="region of interest" description="Disordered" evidence="8">
    <location>
        <begin position="237"/>
        <end position="271"/>
    </location>
</feature>
<dbReference type="GO" id="GO:0007602">
    <property type="term" value="P:phototransduction"/>
    <property type="evidence" value="ECO:0000318"/>
    <property type="project" value="GO_Central"/>
</dbReference>
<evidence type="ECO:0000256" key="3">
    <source>
        <dbReference type="ARBA" id="ARBA00022989"/>
    </source>
</evidence>
<protein>
    <recommendedName>
        <fullName evidence="10">G-protein coupled receptors family 1 profile domain-containing protein</fullName>
    </recommendedName>
</protein>
<dbReference type="CDD" id="cd00637">
    <property type="entry name" value="7tm_classA_rhodopsin-like"/>
    <property type="match status" value="1"/>
</dbReference>
<dbReference type="GO" id="GO:0071482">
    <property type="term" value="P:cellular response to light stimulus"/>
    <property type="evidence" value="ECO:0000318"/>
    <property type="project" value="GO_Central"/>
</dbReference>
<dbReference type="GO" id="GO:0005886">
    <property type="term" value="C:plasma membrane"/>
    <property type="evidence" value="ECO:0000318"/>
    <property type="project" value="GO_Central"/>
</dbReference>
<evidence type="ECO:0000256" key="2">
    <source>
        <dbReference type="ARBA" id="ARBA00022692"/>
    </source>
</evidence>
<feature type="transmembrane region" description="Helical" evidence="9">
    <location>
        <begin position="69"/>
        <end position="91"/>
    </location>
</feature>
<evidence type="ECO:0000313" key="11">
    <source>
        <dbReference type="EnsemblMetazoa" id="XP_011678371"/>
    </source>
</evidence>
<feature type="transmembrane region" description="Helical" evidence="9">
    <location>
        <begin position="36"/>
        <end position="57"/>
    </location>
</feature>
<dbReference type="GO" id="GO:0007186">
    <property type="term" value="P:G protein-coupled receptor signaling pathway"/>
    <property type="evidence" value="ECO:0000318"/>
    <property type="project" value="GO_Central"/>
</dbReference>
<reference evidence="12" key="1">
    <citation type="submission" date="2015-02" db="EMBL/GenBank/DDBJ databases">
        <title>Genome sequencing for Strongylocentrotus purpuratus.</title>
        <authorList>
            <person name="Murali S."/>
            <person name="Liu Y."/>
            <person name="Vee V."/>
            <person name="English A."/>
            <person name="Wang M."/>
            <person name="Skinner E."/>
            <person name="Han Y."/>
            <person name="Muzny D.M."/>
            <person name="Worley K.C."/>
            <person name="Gibbs R.A."/>
        </authorList>
    </citation>
    <scope>NUCLEOTIDE SEQUENCE</scope>
</reference>
<keyword evidence="2 9" id="KW-0812">Transmembrane</keyword>
<dbReference type="PROSITE" id="PS50262">
    <property type="entry name" value="G_PROTEIN_RECEP_F1_2"/>
    <property type="match status" value="1"/>
</dbReference>
<dbReference type="Proteomes" id="UP000007110">
    <property type="component" value="Unassembled WGS sequence"/>
</dbReference>
<keyword evidence="7" id="KW-0807">Transducer</keyword>
<dbReference type="InterPro" id="IPR050125">
    <property type="entry name" value="GPCR_opsins"/>
</dbReference>
<reference evidence="11" key="2">
    <citation type="submission" date="2021-01" db="UniProtKB">
        <authorList>
            <consortium name="EnsemblMetazoa"/>
        </authorList>
    </citation>
    <scope>IDENTIFICATION</scope>
</reference>
<evidence type="ECO:0000256" key="6">
    <source>
        <dbReference type="ARBA" id="ARBA00023170"/>
    </source>
</evidence>
<evidence type="ECO:0000256" key="1">
    <source>
        <dbReference type="ARBA" id="ARBA00004141"/>
    </source>
</evidence>
<dbReference type="Pfam" id="PF00001">
    <property type="entry name" value="7tm_1"/>
    <property type="match status" value="1"/>
</dbReference>
<proteinExistence type="predicted"/>
<dbReference type="KEGG" id="spu:105445053"/>
<keyword evidence="4" id="KW-0297">G-protein coupled receptor</keyword>
<name>A0A7M7HQE7_STRPU</name>